<reference evidence="2 3" key="1">
    <citation type="submission" date="2019-06" db="EMBL/GenBank/DDBJ databases">
        <title>Echinicola alkalisoli sp. nov. isolated from saline soil.</title>
        <authorList>
            <person name="Sun J.-Q."/>
            <person name="Xu L."/>
        </authorList>
    </citation>
    <scope>NUCLEOTIDE SEQUENCE [LARGE SCALE GENOMIC DNA]</scope>
    <source>
        <strain evidence="2 3">LN3S3</strain>
    </source>
</reference>
<feature type="domain" description="PKD" evidence="1">
    <location>
        <begin position="999"/>
        <end position="1048"/>
    </location>
</feature>
<evidence type="ECO:0000259" key="1">
    <source>
        <dbReference type="PROSITE" id="PS50093"/>
    </source>
</evidence>
<dbReference type="SMART" id="SM00089">
    <property type="entry name" value="PKD"/>
    <property type="match status" value="1"/>
</dbReference>
<dbReference type="InterPro" id="IPR000601">
    <property type="entry name" value="PKD_dom"/>
</dbReference>
<dbReference type="Pfam" id="PF18911">
    <property type="entry name" value="PKD_4"/>
    <property type="match status" value="1"/>
</dbReference>
<dbReference type="InterPro" id="IPR035986">
    <property type="entry name" value="PKD_dom_sf"/>
</dbReference>
<dbReference type="EMBL" id="CP041253">
    <property type="protein sequence ID" value="QDH80413.1"/>
    <property type="molecule type" value="Genomic_DNA"/>
</dbReference>
<keyword evidence="3" id="KW-1185">Reference proteome</keyword>
<protein>
    <recommendedName>
        <fullName evidence="1">PKD domain-containing protein</fullName>
    </recommendedName>
</protein>
<proteinExistence type="predicted"/>
<dbReference type="OrthoDB" id="596204at2"/>
<dbReference type="PROSITE" id="PS50093">
    <property type="entry name" value="PKD"/>
    <property type="match status" value="1"/>
</dbReference>
<dbReference type="InterPro" id="IPR013783">
    <property type="entry name" value="Ig-like_fold"/>
</dbReference>
<dbReference type="CDD" id="cd00146">
    <property type="entry name" value="PKD"/>
    <property type="match status" value="1"/>
</dbReference>
<accession>A0A514CKQ6</accession>
<dbReference type="RefSeq" id="WP_141615647.1">
    <property type="nucleotide sequence ID" value="NZ_CP041253.1"/>
</dbReference>
<dbReference type="Gene3D" id="2.60.40.10">
    <property type="entry name" value="Immunoglobulins"/>
    <property type="match status" value="1"/>
</dbReference>
<dbReference type="KEGG" id="echi:FKX85_15740"/>
<dbReference type="InterPro" id="IPR022409">
    <property type="entry name" value="PKD/Chitinase_dom"/>
</dbReference>
<name>A0A514CKQ6_9BACT</name>
<gene>
    <name evidence="2" type="ORF">FKX85_15740</name>
</gene>
<organism evidence="2 3">
    <name type="scientific">Echinicola soli</name>
    <dbReference type="NCBI Taxonomy" id="2591634"/>
    <lineage>
        <taxon>Bacteria</taxon>
        <taxon>Pseudomonadati</taxon>
        <taxon>Bacteroidota</taxon>
        <taxon>Cytophagia</taxon>
        <taxon>Cytophagales</taxon>
        <taxon>Cyclobacteriaceae</taxon>
        <taxon>Echinicola</taxon>
    </lineage>
</organism>
<sequence>MANKLSTLTTQYRTYKVDQVLTHTQLNESIAFFEDQDRLTRVFLNGVGIVCGFNVSRPYSGTVRITQGIGVTTDGDMLKLLQESNDPEQPGLEMVTGAVDYTFYRAFEDLNGNYTKFTKDDDSQISLFEIVPESKSVETDTPLADFENLNERIVVLYLETFSKEADMCSGIDCDNQGVEQVARLRVLLTDEEGAQRLLSEDNVYQKLNAKKIYSQLAKIKLKRVLLSTSNTQALQRLENSYYDSITATDIEKLADGLNAIAGLLGANLKVDSLKFFMEQPSTKLVNPFQYHYDWLRDVIATYHELIETLFELNATCLPDITAFPKHLLLGFVGNNNQAEQYRHRFYKSPITGDISTTTNIQSLLDRLNVMLNAFQTTGYTIQITPSKFRGKLGEMAIPYYYNPSRSLLDNWSFAKRQRGQTEEILQYDHKEENQENVNLTPLEYDLTEVDFYRIEGHQGKIADQALIALNDMVQRYNLDFDVKILSINEVIENIRMEDYKCQFEDLMVLLEAWNQELACIAGKISQYFTDMKLGDILSEEPVDEKTVVDESKRTKDTVRSKEIVVSHSRETEKVLKMIEEGTINYREAAKYYPELFSGTDSRKTDSKKDYWNSISKNVVAEEGKFGMVVEKVLKDNEDRILTSDQFKVQAQKEAEHYIGDIELTDAVRKAIVDKPIDIIASTIAIGTKIPERLSELEDNYLKDYGESIDRLCNELKEFRRGVKKLSIREQYKTEFQAQAIFFSSICCADKKLEVLRKEIDVRKKNILEELQLHKFVEHHPGLDHRAGVSKGGTFVMVYYSSPSSNKSNAPEAIEDVAKASSKDLEERKRLALLKAMEEEKERSVRSGDFVKYDALLAEMIKAGEVSKESFMDRTRLVKGYRKDYKSTLKDKTVVADFMLPYRCCSDCNPINFIVPRPVVFLNLSTETYCLGLEQDPISFEVVPKDATVKVEEEVPGVVISGQFISIDPEAFEADMIGKPISFTVNGEPTDSRLIVHEAPLFTIKLPEQPAISGLEVKFEPSQAFDGATYEWDFGDDNGSSDQAPSHTYDLPEEVKSVTVSLTVTPENGTCPRTVTEELEIGHIIIDDTVDLALEPNEFCRGRESTPVPFDVVPEDGRVEGTGVTTSQEGKFVFAPNTVPQSQLGKDITDFTVNGQAVDLVVRVYQKPTLLIDTKTEDHGPNEGKTLTFTITNPPNSAKEYQWIIDGQEQESTNKPSYSQTFQPGISSIRISVKANLDNICEVASSDEITVTLEENCLSLGKANVEAMNRKHHEFIESEQFKEMGRWGQDTMKEAVEVMNSITGEIDEFQKGNANSSLQGIFDKQFTNLVSYLREMHRGDGAIDVPMKDLYRDYVRLFYLVLKCQEPSILEESVKVLQETADKITNDFNLLAESKVNWDPKNTMLSFYEEISSSFEKVVFLLEAIREQANILSQ</sequence>
<dbReference type="Proteomes" id="UP000316614">
    <property type="component" value="Chromosome"/>
</dbReference>
<evidence type="ECO:0000313" key="2">
    <source>
        <dbReference type="EMBL" id="QDH80413.1"/>
    </source>
</evidence>
<evidence type="ECO:0000313" key="3">
    <source>
        <dbReference type="Proteomes" id="UP000316614"/>
    </source>
</evidence>
<dbReference type="SUPFAM" id="SSF49299">
    <property type="entry name" value="PKD domain"/>
    <property type="match status" value="1"/>
</dbReference>